<comment type="caution">
    <text evidence="1">The sequence shown here is derived from an EMBL/GenBank/DDBJ whole genome shotgun (WGS) entry which is preliminary data.</text>
</comment>
<proteinExistence type="predicted"/>
<dbReference type="Proteomes" id="UP000663828">
    <property type="component" value="Unassembled WGS sequence"/>
</dbReference>
<sequence>MKLHHTYQTQLHQSVNISDLFRRATIHDHAQLLESNQVMIHPTWHSFNITKGPASFAQTRLYLDERVRFSSAANAVATYHIPLVYEIVEMPLSLNRLKRALHAIIHKHKTLRTRLVYDENEGVLQQEILPSIPLEIHLTSVDNGKAL</sequence>
<protein>
    <recommendedName>
        <fullName evidence="3">Condensation domain-containing protein</fullName>
    </recommendedName>
</protein>
<dbReference type="Gene3D" id="3.30.559.10">
    <property type="entry name" value="Chloramphenicol acetyltransferase-like domain"/>
    <property type="match status" value="1"/>
</dbReference>
<feature type="non-terminal residue" evidence="1">
    <location>
        <position position="1"/>
    </location>
</feature>
<reference evidence="1" key="1">
    <citation type="submission" date="2021-02" db="EMBL/GenBank/DDBJ databases">
        <authorList>
            <person name="Nowell W R."/>
        </authorList>
    </citation>
    <scope>NUCLEOTIDE SEQUENCE</scope>
</reference>
<organism evidence="1 2">
    <name type="scientific">Adineta ricciae</name>
    <name type="common">Rotifer</name>
    <dbReference type="NCBI Taxonomy" id="249248"/>
    <lineage>
        <taxon>Eukaryota</taxon>
        <taxon>Metazoa</taxon>
        <taxon>Spiralia</taxon>
        <taxon>Gnathifera</taxon>
        <taxon>Rotifera</taxon>
        <taxon>Eurotatoria</taxon>
        <taxon>Bdelloidea</taxon>
        <taxon>Adinetida</taxon>
        <taxon>Adinetidae</taxon>
        <taxon>Adineta</taxon>
    </lineage>
</organism>
<dbReference type="AlphaFoldDB" id="A0A816HNE9"/>
<accession>A0A816HNE9</accession>
<dbReference type="InterPro" id="IPR023213">
    <property type="entry name" value="CAT-like_dom_sf"/>
</dbReference>
<evidence type="ECO:0000313" key="1">
    <source>
        <dbReference type="EMBL" id="CAF1690031.1"/>
    </source>
</evidence>
<evidence type="ECO:0008006" key="3">
    <source>
        <dbReference type="Google" id="ProtNLM"/>
    </source>
</evidence>
<name>A0A816HNE9_ADIRI</name>
<dbReference type="EMBL" id="CAJNOR010019885">
    <property type="protein sequence ID" value="CAF1690031.1"/>
    <property type="molecule type" value="Genomic_DNA"/>
</dbReference>
<gene>
    <name evidence="1" type="ORF">XAT740_LOCUS63563</name>
</gene>
<keyword evidence="2" id="KW-1185">Reference proteome</keyword>
<dbReference type="SUPFAM" id="SSF52777">
    <property type="entry name" value="CoA-dependent acyltransferases"/>
    <property type="match status" value="1"/>
</dbReference>
<evidence type="ECO:0000313" key="2">
    <source>
        <dbReference type="Proteomes" id="UP000663828"/>
    </source>
</evidence>